<evidence type="ECO:0000259" key="4">
    <source>
        <dbReference type="PROSITE" id="PS01124"/>
    </source>
</evidence>
<dbReference type="InterPro" id="IPR018060">
    <property type="entry name" value="HTH_AraC"/>
</dbReference>
<dbReference type="RefSeq" id="WP_112880651.1">
    <property type="nucleotide sequence ID" value="NZ_QLUW01000001.1"/>
</dbReference>
<dbReference type="PANTHER" id="PTHR43280:SF2">
    <property type="entry name" value="HTH-TYPE TRANSCRIPTIONAL REGULATOR EXSA"/>
    <property type="match status" value="1"/>
</dbReference>
<sequence>MEFYNEKVVYENPLLSIKVFQSQRNNDLFINWHYHREIELLLVLTGELDVNIEDECVKLRTGDIALIGARQLHRDRSLSSPLNYIVLQFDLEQFIDQSSMPYMRFFSETKKPLSRANYIFQENEATRVEAAECIRSILHEVTDKQSGYELAVSMYIKKLLLLLIRNDSKKVLADREDFDRARLRSVIDYVEAHLTDRIQVEEVSKLANMSYYYFVKFFKKAIGMSFTEYVNYRKIKWAERILLTKDLSVSEVGDRIGMPNMAHFYKMFKKYNDCSPKQFQKKMLEWNRAEA</sequence>
<feature type="domain" description="HTH araC/xylS-type" evidence="4">
    <location>
        <begin position="184"/>
        <end position="282"/>
    </location>
</feature>
<dbReference type="Pfam" id="PF02311">
    <property type="entry name" value="AraC_binding"/>
    <property type="match status" value="1"/>
</dbReference>
<proteinExistence type="predicted"/>
<dbReference type="EMBL" id="QLUW01000001">
    <property type="protein sequence ID" value="RAP77528.1"/>
    <property type="molecule type" value="Genomic_DNA"/>
</dbReference>
<dbReference type="InterPro" id="IPR009057">
    <property type="entry name" value="Homeodomain-like_sf"/>
</dbReference>
<dbReference type="Gene3D" id="2.60.120.10">
    <property type="entry name" value="Jelly Rolls"/>
    <property type="match status" value="1"/>
</dbReference>
<evidence type="ECO:0000313" key="5">
    <source>
        <dbReference type="EMBL" id="RAP77528.1"/>
    </source>
</evidence>
<dbReference type="InterPro" id="IPR018062">
    <property type="entry name" value="HTH_AraC-typ_CS"/>
</dbReference>
<organism evidence="5 6">
    <name type="scientific">Paenibacillus montanisoli</name>
    <dbReference type="NCBI Taxonomy" id="2081970"/>
    <lineage>
        <taxon>Bacteria</taxon>
        <taxon>Bacillati</taxon>
        <taxon>Bacillota</taxon>
        <taxon>Bacilli</taxon>
        <taxon>Bacillales</taxon>
        <taxon>Paenibacillaceae</taxon>
        <taxon>Paenibacillus</taxon>
    </lineage>
</organism>
<dbReference type="PROSITE" id="PS01124">
    <property type="entry name" value="HTH_ARAC_FAMILY_2"/>
    <property type="match status" value="1"/>
</dbReference>
<dbReference type="Gene3D" id="1.10.10.60">
    <property type="entry name" value="Homeodomain-like"/>
    <property type="match status" value="2"/>
</dbReference>
<dbReference type="SMART" id="SM00342">
    <property type="entry name" value="HTH_ARAC"/>
    <property type="match status" value="1"/>
</dbReference>
<accession>A0A328U402</accession>
<dbReference type="SUPFAM" id="SSF51215">
    <property type="entry name" value="Regulatory protein AraC"/>
    <property type="match status" value="1"/>
</dbReference>
<dbReference type="CDD" id="cd02208">
    <property type="entry name" value="cupin_RmlC-like"/>
    <property type="match status" value="1"/>
</dbReference>
<evidence type="ECO:0000256" key="3">
    <source>
        <dbReference type="ARBA" id="ARBA00023163"/>
    </source>
</evidence>
<reference evidence="5 6" key="1">
    <citation type="submission" date="2018-06" db="EMBL/GenBank/DDBJ databases">
        <title>Paenibacillus montanisoli sp. nov., isolated from mountain area soil.</title>
        <authorList>
            <person name="Wu M."/>
        </authorList>
    </citation>
    <scope>NUCLEOTIDE SEQUENCE [LARGE SCALE GENOMIC DNA]</scope>
    <source>
        <strain evidence="5 6">RA17</strain>
    </source>
</reference>
<keyword evidence="6" id="KW-1185">Reference proteome</keyword>
<dbReference type="SUPFAM" id="SSF46689">
    <property type="entry name" value="Homeodomain-like"/>
    <property type="match status" value="2"/>
</dbReference>
<protein>
    <submittedName>
        <fullName evidence="5">AraC family transcriptional regulator</fullName>
    </submittedName>
</protein>
<comment type="caution">
    <text evidence="5">The sequence shown here is derived from an EMBL/GenBank/DDBJ whole genome shotgun (WGS) entry which is preliminary data.</text>
</comment>
<keyword evidence="3" id="KW-0804">Transcription</keyword>
<dbReference type="InterPro" id="IPR003313">
    <property type="entry name" value="AraC-bd"/>
</dbReference>
<dbReference type="AlphaFoldDB" id="A0A328U402"/>
<dbReference type="GO" id="GO:0003700">
    <property type="term" value="F:DNA-binding transcription factor activity"/>
    <property type="evidence" value="ECO:0007669"/>
    <property type="project" value="InterPro"/>
</dbReference>
<dbReference type="GO" id="GO:0043565">
    <property type="term" value="F:sequence-specific DNA binding"/>
    <property type="evidence" value="ECO:0007669"/>
    <property type="project" value="InterPro"/>
</dbReference>
<keyword evidence="2" id="KW-0238">DNA-binding</keyword>
<dbReference type="InterPro" id="IPR014710">
    <property type="entry name" value="RmlC-like_jellyroll"/>
</dbReference>
<dbReference type="Proteomes" id="UP000249260">
    <property type="component" value="Unassembled WGS sequence"/>
</dbReference>
<dbReference type="PANTHER" id="PTHR43280">
    <property type="entry name" value="ARAC-FAMILY TRANSCRIPTIONAL REGULATOR"/>
    <property type="match status" value="1"/>
</dbReference>
<gene>
    <name evidence="5" type="ORF">DL346_03350</name>
</gene>
<dbReference type="InterPro" id="IPR037923">
    <property type="entry name" value="HTH-like"/>
</dbReference>
<dbReference type="PROSITE" id="PS00041">
    <property type="entry name" value="HTH_ARAC_FAMILY_1"/>
    <property type="match status" value="1"/>
</dbReference>
<dbReference type="Pfam" id="PF12833">
    <property type="entry name" value="HTH_18"/>
    <property type="match status" value="1"/>
</dbReference>
<evidence type="ECO:0000313" key="6">
    <source>
        <dbReference type="Proteomes" id="UP000249260"/>
    </source>
</evidence>
<name>A0A328U402_9BACL</name>
<dbReference type="OrthoDB" id="288481at2"/>
<evidence type="ECO:0000256" key="2">
    <source>
        <dbReference type="ARBA" id="ARBA00023125"/>
    </source>
</evidence>
<evidence type="ECO:0000256" key="1">
    <source>
        <dbReference type="ARBA" id="ARBA00023015"/>
    </source>
</evidence>
<keyword evidence="1" id="KW-0805">Transcription regulation</keyword>